<organism evidence="1">
    <name type="scientific">Anthurium amnicola</name>
    <dbReference type="NCBI Taxonomy" id="1678845"/>
    <lineage>
        <taxon>Eukaryota</taxon>
        <taxon>Viridiplantae</taxon>
        <taxon>Streptophyta</taxon>
        <taxon>Embryophyta</taxon>
        <taxon>Tracheophyta</taxon>
        <taxon>Spermatophyta</taxon>
        <taxon>Magnoliopsida</taxon>
        <taxon>Liliopsida</taxon>
        <taxon>Araceae</taxon>
        <taxon>Pothoideae</taxon>
        <taxon>Potheae</taxon>
        <taxon>Anthurium</taxon>
    </lineage>
</organism>
<dbReference type="EMBL" id="GDJX01025910">
    <property type="protein sequence ID" value="JAT42026.1"/>
    <property type="molecule type" value="Transcribed_RNA"/>
</dbReference>
<accession>A0A1D1XI27</accession>
<name>A0A1D1XI27_9ARAE</name>
<reference evidence="1" key="1">
    <citation type="submission" date="2015-07" db="EMBL/GenBank/DDBJ databases">
        <title>Transcriptome Assembly of Anthurium amnicola.</title>
        <authorList>
            <person name="Suzuki J."/>
        </authorList>
    </citation>
    <scope>NUCLEOTIDE SEQUENCE</scope>
</reference>
<proteinExistence type="predicted"/>
<feature type="non-terminal residue" evidence="1">
    <location>
        <position position="1"/>
    </location>
</feature>
<evidence type="ECO:0000313" key="1">
    <source>
        <dbReference type="EMBL" id="JAT42026.1"/>
    </source>
</evidence>
<gene>
    <name evidence="1" type="primary">RCBTB1_3</name>
    <name evidence="1" type="ORF">g.5435</name>
</gene>
<sequence length="102" mass="10545">LSLSLCAVAAAAADPLCRQREPATVPSSTPPDAAQIPLLRGVPIEEEEEKGGGGTHPIGCAADRGRKLPGLCREPIGSVGSGSGREIWEVGLLLGWGWKGYE</sequence>
<protein>
    <submittedName>
        <fullName evidence="1">RCC1 and BTB domain-containing protein 1</fullName>
    </submittedName>
</protein>
<feature type="non-terminal residue" evidence="1">
    <location>
        <position position="102"/>
    </location>
</feature>
<dbReference type="AlphaFoldDB" id="A0A1D1XI27"/>